<dbReference type="KEGG" id="pdio:PDMSB3_2095.1"/>
<dbReference type="EMBL" id="LR699554">
    <property type="protein sequence ID" value="VVD33379.1"/>
    <property type="molecule type" value="Genomic_DNA"/>
</dbReference>
<name>A0A5Q4ZDE8_9BURK</name>
<protein>
    <submittedName>
        <fullName evidence="1">Uncharacterized protein</fullName>
    </submittedName>
</protein>
<dbReference type="AlphaFoldDB" id="A0A5Q4ZDE8"/>
<reference evidence="1 2" key="1">
    <citation type="submission" date="2019-08" db="EMBL/GenBank/DDBJ databases">
        <authorList>
            <person name="Herpell B J."/>
        </authorList>
    </citation>
    <scope>NUCLEOTIDE SEQUENCE [LARGE SCALE GENOMIC DNA]</scope>
    <source>
        <strain evidence="2">Msb3</strain>
    </source>
</reference>
<organism evidence="1 2">
    <name type="scientific">Paraburkholderia dioscoreae</name>
    <dbReference type="NCBI Taxonomy" id="2604047"/>
    <lineage>
        <taxon>Bacteria</taxon>
        <taxon>Pseudomonadati</taxon>
        <taxon>Pseudomonadota</taxon>
        <taxon>Betaproteobacteria</taxon>
        <taxon>Burkholderiales</taxon>
        <taxon>Burkholderiaceae</taxon>
        <taxon>Paraburkholderia</taxon>
    </lineage>
</organism>
<keyword evidence="2" id="KW-1185">Reference proteome</keyword>
<accession>A0A5Q4ZDE8</accession>
<dbReference type="Proteomes" id="UP000325811">
    <property type="component" value="Chromosome II"/>
</dbReference>
<proteinExistence type="predicted"/>
<dbReference type="RefSeq" id="WP_165188620.1">
    <property type="nucleotide sequence ID" value="NZ_LR699554.1"/>
</dbReference>
<evidence type="ECO:0000313" key="1">
    <source>
        <dbReference type="EMBL" id="VVD33379.1"/>
    </source>
</evidence>
<evidence type="ECO:0000313" key="2">
    <source>
        <dbReference type="Proteomes" id="UP000325811"/>
    </source>
</evidence>
<sequence length="122" mass="13587">MWLSIEGNSKGSVRKRRSYIAAQHIADPAAYQTRLSINEYSSAPPRGRQDRISLMPTREKNRIDDALIADGRFHLHAPSLAGASRGADYLRYASIITHCVAKARAGSVDFVSNAVFRTCRPW</sequence>
<gene>
    <name evidence="1" type="ORF">PDMSB3_2095</name>
</gene>